<feature type="binding site" evidence="8">
    <location>
        <position position="4"/>
    </location>
    <ligand>
        <name>Mg(2+)</name>
        <dbReference type="ChEBI" id="CHEBI:18420"/>
    </ligand>
</feature>
<keyword evidence="8" id="KW-0800">Toxin</keyword>
<dbReference type="InterPro" id="IPR029060">
    <property type="entry name" value="PIN-like_dom_sf"/>
</dbReference>
<dbReference type="InterPro" id="IPR050556">
    <property type="entry name" value="Type_II_TA_system_RNase"/>
</dbReference>
<comment type="similarity">
    <text evidence="7 8">Belongs to the PINc/VapC protein family.</text>
</comment>
<dbReference type="AlphaFoldDB" id="A0A0N0UAS1"/>
<dbReference type="PATRIC" id="fig|1705389.3.peg.3404"/>
<protein>
    <recommendedName>
        <fullName evidence="8">Ribonuclease VapC</fullName>
        <shortName evidence="8">RNase VapC</shortName>
        <ecNumber evidence="8">3.1.-.-</ecNumber>
    </recommendedName>
    <alternativeName>
        <fullName evidence="8">Putative toxin VapC</fullName>
    </alternativeName>
</protein>
<dbReference type="OrthoDB" id="38049at2157"/>
<evidence type="ECO:0000313" key="10">
    <source>
        <dbReference type="EMBL" id="KOX97184.1"/>
    </source>
</evidence>
<dbReference type="GO" id="GO:0004540">
    <property type="term" value="F:RNA nuclease activity"/>
    <property type="evidence" value="ECO:0007669"/>
    <property type="project" value="InterPro"/>
</dbReference>
<evidence type="ECO:0000256" key="2">
    <source>
        <dbReference type="ARBA" id="ARBA00022649"/>
    </source>
</evidence>
<dbReference type="PANTHER" id="PTHR33653">
    <property type="entry name" value="RIBONUCLEASE VAPC2"/>
    <property type="match status" value="1"/>
</dbReference>
<dbReference type="Gene3D" id="3.40.50.1010">
    <property type="entry name" value="5'-nuclease"/>
    <property type="match status" value="1"/>
</dbReference>
<keyword evidence="4 8" id="KW-0479">Metal-binding</keyword>
<evidence type="ECO:0000256" key="7">
    <source>
        <dbReference type="ARBA" id="ARBA00038093"/>
    </source>
</evidence>
<dbReference type="STRING" id="1765655.AMR74_07105"/>
<reference evidence="10 11" key="1">
    <citation type="submission" date="2015-08" db="EMBL/GenBank/DDBJ databases">
        <title>Genomes of Isolates from Cabo Rojo, PR.</title>
        <authorList>
            <person name="Sanchez-Nieves R.L."/>
            <person name="Montalvo-Rodriguez R."/>
        </authorList>
    </citation>
    <scope>NUCLEOTIDE SEQUENCE [LARGE SCALE GENOMIC DNA]</scope>
    <source>
        <strain evidence="10 11">5</strain>
    </source>
</reference>
<dbReference type="GO" id="GO:0000287">
    <property type="term" value="F:magnesium ion binding"/>
    <property type="evidence" value="ECO:0007669"/>
    <property type="project" value="UniProtKB-UniRule"/>
</dbReference>
<dbReference type="PANTHER" id="PTHR33653:SF1">
    <property type="entry name" value="RIBONUCLEASE VAPC2"/>
    <property type="match status" value="1"/>
</dbReference>
<comment type="function">
    <text evidence="8">Toxic component of a toxin-antitoxin (TA) system. An RNase.</text>
</comment>
<keyword evidence="2 8" id="KW-1277">Toxin-antitoxin system</keyword>
<evidence type="ECO:0000256" key="1">
    <source>
        <dbReference type="ARBA" id="ARBA00001946"/>
    </source>
</evidence>
<feature type="domain" description="PIN" evidence="9">
    <location>
        <begin position="2"/>
        <end position="124"/>
    </location>
</feature>
<comment type="caution">
    <text evidence="10">The sequence shown here is derived from an EMBL/GenBank/DDBJ whole genome shotgun (WGS) entry which is preliminary data.</text>
</comment>
<keyword evidence="11" id="KW-1185">Reference proteome</keyword>
<dbReference type="InterPro" id="IPR002716">
    <property type="entry name" value="PIN_dom"/>
</dbReference>
<keyword evidence="6 8" id="KW-0460">Magnesium</keyword>
<dbReference type="RefSeq" id="WP_053771360.1">
    <property type="nucleotide sequence ID" value="NZ_LIST01000002.1"/>
</dbReference>
<evidence type="ECO:0000256" key="5">
    <source>
        <dbReference type="ARBA" id="ARBA00022801"/>
    </source>
</evidence>
<evidence type="ECO:0000259" key="9">
    <source>
        <dbReference type="Pfam" id="PF01850"/>
    </source>
</evidence>
<name>A0A0N0UAS1_9EURY</name>
<dbReference type="GO" id="GO:0090729">
    <property type="term" value="F:toxin activity"/>
    <property type="evidence" value="ECO:0007669"/>
    <property type="project" value="UniProtKB-KW"/>
</dbReference>
<dbReference type="InterPro" id="IPR022907">
    <property type="entry name" value="VapC_family"/>
</dbReference>
<sequence>MIEDTAFIIDVLHDDRDAVRYLNLIERENRPEKISSITVLELYEAVPQLNAPEERRQAILDVLDTRHAVVADETVMRKAGKISGSLRARGEEIDREDCIIGATALLNDEPVVTRNRDHFERIDGLDVETY</sequence>
<organism evidence="10 11">
    <name type="scientific">Halorubrum tropicale</name>
    <dbReference type="NCBI Taxonomy" id="1765655"/>
    <lineage>
        <taxon>Archaea</taxon>
        <taxon>Methanobacteriati</taxon>
        <taxon>Methanobacteriota</taxon>
        <taxon>Stenosarchaea group</taxon>
        <taxon>Halobacteria</taxon>
        <taxon>Halobacteriales</taxon>
        <taxon>Haloferacaceae</taxon>
        <taxon>Halorubrum</taxon>
    </lineage>
</organism>
<dbReference type="Pfam" id="PF01850">
    <property type="entry name" value="PIN"/>
    <property type="match status" value="1"/>
</dbReference>
<accession>A0A0N0UAS1</accession>
<feature type="binding site" evidence="8">
    <location>
        <position position="97"/>
    </location>
    <ligand>
        <name>Mg(2+)</name>
        <dbReference type="ChEBI" id="CHEBI:18420"/>
    </ligand>
</feature>
<evidence type="ECO:0000256" key="8">
    <source>
        <dbReference type="HAMAP-Rule" id="MF_00265"/>
    </source>
</evidence>
<evidence type="ECO:0000256" key="4">
    <source>
        <dbReference type="ARBA" id="ARBA00022723"/>
    </source>
</evidence>
<keyword evidence="3 8" id="KW-0540">Nuclease</keyword>
<keyword evidence="5 8" id="KW-0378">Hydrolase</keyword>
<evidence type="ECO:0000313" key="11">
    <source>
        <dbReference type="Proteomes" id="UP000037747"/>
    </source>
</evidence>
<dbReference type="HAMAP" id="MF_00265">
    <property type="entry name" value="VapC_Nob1"/>
    <property type="match status" value="1"/>
</dbReference>
<dbReference type="Proteomes" id="UP000037747">
    <property type="component" value="Unassembled WGS sequence"/>
</dbReference>
<dbReference type="GO" id="GO:0016787">
    <property type="term" value="F:hydrolase activity"/>
    <property type="evidence" value="ECO:0007669"/>
    <property type="project" value="UniProtKB-KW"/>
</dbReference>
<dbReference type="EMBL" id="LIST01000002">
    <property type="protein sequence ID" value="KOX97184.1"/>
    <property type="molecule type" value="Genomic_DNA"/>
</dbReference>
<dbReference type="EC" id="3.1.-.-" evidence="8"/>
<gene>
    <name evidence="8" type="primary">vapC</name>
    <name evidence="10" type="ORF">AMR74_07105</name>
</gene>
<proteinExistence type="inferred from homology"/>
<evidence type="ECO:0000256" key="6">
    <source>
        <dbReference type="ARBA" id="ARBA00022842"/>
    </source>
</evidence>
<dbReference type="SUPFAM" id="SSF88723">
    <property type="entry name" value="PIN domain-like"/>
    <property type="match status" value="1"/>
</dbReference>
<evidence type="ECO:0000256" key="3">
    <source>
        <dbReference type="ARBA" id="ARBA00022722"/>
    </source>
</evidence>
<comment type="cofactor">
    <cofactor evidence="1 8">
        <name>Mg(2+)</name>
        <dbReference type="ChEBI" id="CHEBI:18420"/>
    </cofactor>
</comment>